<dbReference type="RefSeq" id="XP_047837427.1">
    <property type="nucleotide sequence ID" value="XM_047981467.1"/>
</dbReference>
<sequence>MAKKKRLHKGKECQPPASPEPMCSSMASPGRETALATFDILETILQFVDMKTLLTSCQRVCTSWRNAIASSARLQQILFFKSTPLNSIIGLRVADKAAELCGARSQCSRSNSDSDDSDATDESDGPSPISDDTLLQRFQNPLLMQSFSGFFSASGWSWSGRCRLCGSLDGSTATNAYALYWGRKALDFLSPGDDAGRRKAFMRKGASWRGMLLARYPITKVIFRTNFDVAWRQWDGVGATQRQDDVMEFPEGLRMGQLFDLFFSMLYLEPMVGFHAARVVWKIPGDGTGRPGCQCDRHKTRREKTATPSTTQSWDLLVNQNYFHIADDDDDVPDDVRYRGGRFTGEGKHRQCQDQGRCLAHVRKRTGDKWFNRSQDFVDGFVAFGTTLEDRARLVERELGKLKLDMEG</sequence>
<accession>A0A9Q8Q768</accession>
<dbReference type="OrthoDB" id="3800738at2759"/>
<dbReference type="Pfam" id="PF00646">
    <property type="entry name" value="F-box"/>
    <property type="match status" value="1"/>
</dbReference>
<organism evidence="3 4">
    <name type="scientific">Purpureocillium takamizusanense</name>
    <dbReference type="NCBI Taxonomy" id="2060973"/>
    <lineage>
        <taxon>Eukaryota</taxon>
        <taxon>Fungi</taxon>
        <taxon>Dikarya</taxon>
        <taxon>Ascomycota</taxon>
        <taxon>Pezizomycotina</taxon>
        <taxon>Sordariomycetes</taxon>
        <taxon>Hypocreomycetidae</taxon>
        <taxon>Hypocreales</taxon>
        <taxon>Ophiocordycipitaceae</taxon>
        <taxon>Purpureocillium</taxon>
    </lineage>
</organism>
<gene>
    <name evidence="3" type="ORF">JDV02_000633</name>
</gene>
<evidence type="ECO:0000256" key="1">
    <source>
        <dbReference type="SAM" id="MobiDB-lite"/>
    </source>
</evidence>
<dbReference type="GeneID" id="72062598"/>
<dbReference type="InterPro" id="IPR001810">
    <property type="entry name" value="F-box_dom"/>
</dbReference>
<evidence type="ECO:0000259" key="2">
    <source>
        <dbReference type="Pfam" id="PF00646"/>
    </source>
</evidence>
<reference evidence="3" key="1">
    <citation type="submission" date="2021-11" db="EMBL/GenBank/DDBJ databases">
        <title>Purpureocillium_takamizusanense_genome.</title>
        <authorList>
            <person name="Nguyen N.-H."/>
        </authorList>
    </citation>
    <scope>NUCLEOTIDE SEQUENCE</scope>
    <source>
        <strain evidence="3">PT3</strain>
    </source>
</reference>
<dbReference type="SUPFAM" id="SSF81383">
    <property type="entry name" value="F-box domain"/>
    <property type="match status" value="1"/>
</dbReference>
<protein>
    <recommendedName>
        <fullName evidence="2">F-box domain-containing protein</fullName>
    </recommendedName>
</protein>
<proteinExistence type="predicted"/>
<dbReference type="AlphaFoldDB" id="A0A9Q8Q768"/>
<feature type="region of interest" description="Disordered" evidence="1">
    <location>
        <begin position="106"/>
        <end position="130"/>
    </location>
</feature>
<dbReference type="KEGG" id="ptkz:JDV02_000633"/>
<dbReference type="InterPro" id="IPR036047">
    <property type="entry name" value="F-box-like_dom_sf"/>
</dbReference>
<dbReference type="Gene3D" id="1.20.1280.50">
    <property type="match status" value="1"/>
</dbReference>
<feature type="compositionally biased region" description="Acidic residues" evidence="1">
    <location>
        <begin position="113"/>
        <end position="124"/>
    </location>
</feature>
<feature type="region of interest" description="Disordered" evidence="1">
    <location>
        <begin position="1"/>
        <end position="28"/>
    </location>
</feature>
<evidence type="ECO:0000313" key="3">
    <source>
        <dbReference type="EMBL" id="UNI13946.1"/>
    </source>
</evidence>
<evidence type="ECO:0000313" key="4">
    <source>
        <dbReference type="Proteomes" id="UP000829364"/>
    </source>
</evidence>
<name>A0A9Q8Q768_9HYPO</name>
<feature type="domain" description="F-box" evidence="2">
    <location>
        <begin position="39"/>
        <end position="71"/>
    </location>
</feature>
<dbReference type="EMBL" id="CP086354">
    <property type="protein sequence ID" value="UNI13946.1"/>
    <property type="molecule type" value="Genomic_DNA"/>
</dbReference>
<dbReference type="Proteomes" id="UP000829364">
    <property type="component" value="Chromosome 1"/>
</dbReference>
<keyword evidence="4" id="KW-1185">Reference proteome</keyword>